<sequence length="267" mass="30419">MRYVGAALALLLLLSACVTQRSAPVERTTDIDSEEIVGQGKPAEARKRAQIRVELAANYYTENKFEVALQELKNAVSADPSYPEAYNLYGLVYMAIGEREKAEENFSRALRLAPNDSSVNTNYGWFLCRNGREKQSLPYFDAALKNPLYPTPSVPARSAGICAYRLGDYPLARNYLQRSFDSEPGNPTTMFHLSRTYLRLGDLERARFYAQRLNRQITPTAESLWLEVRIEHARGDRDAEVLALTQLRRQFPESREYAAFQRGDFNE</sequence>
<evidence type="ECO:0000313" key="4">
    <source>
        <dbReference type="RefSeq" id="WP_028312849.1"/>
    </source>
</evidence>
<proteinExistence type="predicted"/>
<dbReference type="InterPro" id="IPR011990">
    <property type="entry name" value="TPR-like_helical_dom_sf"/>
</dbReference>
<organism evidence="3 4">
    <name type="scientific">Derxia gummosa DSM 723</name>
    <dbReference type="NCBI Taxonomy" id="1121388"/>
    <lineage>
        <taxon>Bacteria</taxon>
        <taxon>Pseudomonadati</taxon>
        <taxon>Pseudomonadota</taxon>
        <taxon>Betaproteobacteria</taxon>
        <taxon>Burkholderiales</taxon>
        <taxon>Alcaligenaceae</taxon>
        <taxon>Derxia</taxon>
    </lineage>
</organism>
<reference evidence="4" key="1">
    <citation type="journal article" date="1996" name="Gene">
        <title>Identification of a gene, pilF, required for type 4 fimbrial biogenesis and twitching motility in Pseudomonas aeruginosa.</title>
        <authorList>
            <person name="Watson A.A."/>
            <person name="Alm R.A."/>
            <person name="Mattick J.S."/>
        </authorList>
    </citation>
    <scope>NUCLEOTIDE SEQUENCE</scope>
</reference>
<dbReference type="NCBIfam" id="TIGR02521">
    <property type="entry name" value="type_IV_pilW"/>
    <property type="match status" value="1"/>
</dbReference>
<feature type="chain" id="PRO_5033983565" evidence="2">
    <location>
        <begin position="24"/>
        <end position="267"/>
    </location>
</feature>
<dbReference type="PANTHER" id="PTHR12558">
    <property type="entry name" value="CELL DIVISION CYCLE 16,23,27"/>
    <property type="match status" value="1"/>
</dbReference>
<feature type="signal peptide" evidence="2">
    <location>
        <begin position="1"/>
        <end position="23"/>
    </location>
</feature>
<keyword evidence="1" id="KW-0802">TPR repeat</keyword>
<evidence type="ECO:0000313" key="3">
    <source>
        <dbReference type="Proteomes" id="UP000675920"/>
    </source>
</evidence>
<name>A0A8B6X7Q3_9BURK</name>
<dbReference type="Gene3D" id="1.25.40.10">
    <property type="entry name" value="Tetratricopeptide repeat domain"/>
    <property type="match status" value="1"/>
</dbReference>
<dbReference type="SUPFAM" id="SSF48452">
    <property type="entry name" value="TPR-like"/>
    <property type="match status" value="1"/>
</dbReference>
<keyword evidence="3" id="KW-1185">Reference proteome</keyword>
<dbReference type="PANTHER" id="PTHR12558:SF13">
    <property type="entry name" value="CELL DIVISION CYCLE PROTEIN 27 HOMOLOG"/>
    <property type="match status" value="1"/>
</dbReference>
<dbReference type="PROSITE" id="PS51257">
    <property type="entry name" value="PROKAR_LIPOPROTEIN"/>
    <property type="match status" value="1"/>
</dbReference>
<accession>A0A8B6X7Q3</accession>
<dbReference type="InterPro" id="IPR019734">
    <property type="entry name" value="TPR_rpt"/>
</dbReference>
<dbReference type="RefSeq" id="WP_028312849.1">
    <property type="nucleotide sequence ID" value="NZ_KI519499.1"/>
</dbReference>
<dbReference type="Pfam" id="PF13414">
    <property type="entry name" value="TPR_11"/>
    <property type="match status" value="1"/>
</dbReference>
<feature type="repeat" description="TPR" evidence="1">
    <location>
        <begin position="49"/>
        <end position="82"/>
    </location>
</feature>
<dbReference type="AlphaFoldDB" id="A0A8B6X7Q3"/>
<dbReference type="PROSITE" id="PS50293">
    <property type="entry name" value="TPR_REGION"/>
    <property type="match status" value="1"/>
</dbReference>
<reference evidence="4" key="2">
    <citation type="journal article" date="2005" name="Mol. Microbiol.">
        <title>Type IV pilus biogenesis in Neisseria meningitidis: PilW is involved in a step occurring after pilus assembly, essential for fibre stability and function.</title>
        <authorList>
            <person name="Carbonnelle E."/>
            <person name="Helaine S."/>
            <person name="Prouvensier L."/>
            <person name="Nassif X."/>
            <person name="Pelicic V."/>
        </authorList>
    </citation>
    <scope>NUCLEOTIDE SEQUENCE</scope>
</reference>
<gene>
    <name evidence="4" type="primary">pilW</name>
</gene>
<keyword evidence="2" id="KW-0732">Signal</keyword>
<dbReference type="Pfam" id="PF14559">
    <property type="entry name" value="TPR_19"/>
    <property type="match status" value="1"/>
</dbReference>
<protein>
    <submittedName>
        <fullName evidence="4">Type IV pilus biogenesis/stability protein PilW</fullName>
    </submittedName>
</protein>
<dbReference type="Proteomes" id="UP000675920">
    <property type="component" value="Unplaced"/>
</dbReference>
<evidence type="ECO:0000256" key="1">
    <source>
        <dbReference type="PROSITE-ProRule" id="PRU00339"/>
    </source>
</evidence>
<reference evidence="4" key="3">
    <citation type="submission" date="2025-08" db="UniProtKB">
        <authorList>
            <consortium name="RefSeq"/>
        </authorList>
    </citation>
    <scope>IDENTIFICATION</scope>
</reference>
<dbReference type="OrthoDB" id="9814042at2"/>
<dbReference type="SMART" id="SM00028">
    <property type="entry name" value="TPR"/>
    <property type="match status" value="3"/>
</dbReference>
<evidence type="ECO:0000256" key="2">
    <source>
        <dbReference type="SAM" id="SignalP"/>
    </source>
</evidence>
<dbReference type="PROSITE" id="PS50005">
    <property type="entry name" value="TPR"/>
    <property type="match status" value="2"/>
</dbReference>
<dbReference type="InterPro" id="IPR013360">
    <property type="entry name" value="Pilus_4_PilW"/>
</dbReference>
<feature type="repeat" description="TPR" evidence="1">
    <location>
        <begin position="83"/>
        <end position="116"/>
    </location>
</feature>